<feature type="compositionally biased region" description="Polar residues" evidence="5">
    <location>
        <begin position="328"/>
        <end position="341"/>
    </location>
</feature>
<keyword evidence="2 6" id="KW-0812">Transmembrane</keyword>
<feature type="transmembrane region" description="Helical" evidence="6">
    <location>
        <begin position="105"/>
        <end position="129"/>
    </location>
</feature>
<name>A0A9P3H0E8_9FUNG</name>
<dbReference type="SUPFAM" id="SSF50965">
    <property type="entry name" value="Galactose oxidase, central domain"/>
    <property type="match status" value="1"/>
</dbReference>
<evidence type="ECO:0000313" key="7">
    <source>
        <dbReference type="EMBL" id="GJJ67969.1"/>
    </source>
</evidence>
<feature type="region of interest" description="Disordered" evidence="5">
    <location>
        <begin position="530"/>
        <end position="554"/>
    </location>
</feature>
<feature type="compositionally biased region" description="Low complexity" evidence="5">
    <location>
        <begin position="535"/>
        <end position="551"/>
    </location>
</feature>
<dbReference type="CDD" id="cd12087">
    <property type="entry name" value="TM_EGFR-like"/>
    <property type="match status" value="1"/>
</dbReference>
<dbReference type="PANTHER" id="PTHR15549">
    <property type="entry name" value="PAIRED IMMUNOGLOBULIN-LIKE TYPE 2 RECEPTOR"/>
    <property type="match status" value="1"/>
</dbReference>
<evidence type="ECO:0000313" key="8">
    <source>
        <dbReference type="Proteomes" id="UP000827284"/>
    </source>
</evidence>
<dbReference type="OrthoDB" id="432528at2759"/>
<reference evidence="7" key="2">
    <citation type="journal article" date="2022" name="Microbiol. Resour. Announc.">
        <title>Whole-Genome Sequence of Entomortierella parvispora E1425, a Mucoromycotan Fungus Associated with Burkholderiaceae-Related Endosymbiotic Bacteria.</title>
        <authorList>
            <person name="Herlambang A."/>
            <person name="Guo Y."/>
            <person name="Takashima Y."/>
            <person name="Narisawa K."/>
            <person name="Ohta H."/>
            <person name="Nishizawa T."/>
        </authorList>
    </citation>
    <scope>NUCLEOTIDE SEQUENCE</scope>
    <source>
        <strain evidence="7">E1425</strain>
    </source>
</reference>
<dbReference type="AlphaFoldDB" id="A0A9P3H0E8"/>
<feature type="region of interest" description="Disordered" evidence="5">
    <location>
        <begin position="304"/>
        <end position="341"/>
    </location>
</feature>
<keyword evidence="4 6" id="KW-0472">Membrane</keyword>
<sequence>MTWTQGPPAPRPRAYSVCTIADDALIVSGGTMDFGVEAPLILLFDLTKNKFVDEYKPTWSDTSTTTSSTSSATSTVGIRGHTAIPIASKTLDPNAGSDDDLHNQAVIIGGGAAGAVSVLIAIGAGFFLYHRKRSHSRKPIFQPQGWSAIGDHDGEGTLSLYGSRNLTVAIPSGTLPDEIETPFAAWDVYSAVYSTYRKSLLYSGRSVDEDGTKIVVFGGELETANTTDFLPTSELWFLDVPTMTWTQGPSALQPRSKGSCTIVNNMLINWGGLVGKNTVAYPVILFDLKTNTFVNEYRPTWSNTSTATTGINPAASSATGSRSGTSAPNASETPDPNSSNKDSFHIEAAVVGVGAAGAAMLLIAIGAGLIFYRRKQAQRRKPIFQGWSSTGDSRDFSLGFKYTGLDSEAIPMRAEFLEQERQKWRGSAASQPFMSRGGNSDEWMQMVKAAMSIDPANAFKAGVAVALEASALSPRERELQLQILEVSFRERQRGIQTDIQNVQDSALFPQSLNPSDLAWNSFGIVAPSDVPPTPSSFQQPSQCQGQQWSSPVSPLALPQRDQQEELYRQSVQLLHLQQQQLHQQLQLLQKLQVHPDQQGPVSSPPPLNYSTQP</sequence>
<protein>
    <submittedName>
        <fullName evidence="7">Uncharacterized protein</fullName>
    </submittedName>
</protein>
<dbReference type="EMBL" id="BQFW01000001">
    <property type="protein sequence ID" value="GJJ67969.1"/>
    <property type="molecule type" value="Genomic_DNA"/>
</dbReference>
<keyword evidence="3 6" id="KW-1133">Transmembrane helix</keyword>
<keyword evidence="8" id="KW-1185">Reference proteome</keyword>
<feature type="compositionally biased region" description="Low complexity" evidence="5">
    <location>
        <begin position="314"/>
        <end position="327"/>
    </location>
</feature>
<dbReference type="GO" id="GO:0016020">
    <property type="term" value="C:membrane"/>
    <property type="evidence" value="ECO:0007669"/>
    <property type="project" value="UniProtKB-SubCell"/>
</dbReference>
<gene>
    <name evidence="7" type="ORF">EMPS_00315</name>
</gene>
<organism evidence="7 8">
    <name type="scientific">Entomortierella parvispora</name>
    <dbReference type="NCBI Taxonomy" id="205924"/>
    <lineage>
        <taxon>Eukaryota</taxon>
        <taxon>Fungi</taxon>
        <taxon>Fungi incertae sedis</taxon>
        <taxon>Mucoromycota</taxon>
        <taxon>Mortierellomycotina</taxon>
        <taxon>Mortierellomycetes</taxon>
        <taxon>Mortierellales</taxon>
        <taxon>Mortierellaceae</taxon>
        <taxon>Entomortierella</taxon>
    </lineage>
</organism>
<dbReference type="Gene3D" id="2.120.10.80">
    <property type="entry name" value="Kelch-type beta propeller"/>
    <property type="match status" value="2"/>
</dbReference>
<dbReference type="GO" id="GO:0071944">
    <property type="term" value="C:cell periphery"/>
    <property type="evidence" value="ECO:0007669"/>
    <property type="project" value="UniProtKB-ARBA"/>
</dbReference>
<evidence type="ECO:0000256" key="6">
    <source>
        <dbReference type="SAM" id="Phobius"/>
    </source>
</evidence>
<feature type="transmembrane region" description="Helical" evidence="6">
    <location>
        <begin position="348"/>
        <end position="372"/>
    </location>
</feature>
<evidence type="ECO:0000256" key="5">
    <source>
        <dbReference type="SAM" id="MobiDB-lite"/>
    </source>
</evidence>
<comment type="subcellular location">
    <subcellularLocation>
        <location evidence="1">Membrane</location>
        <topology evidence="1">Single-pass membrane protein</topology>
    </subcellularLocation>
</comment>
<dbReference type="InterPro" id="IPR051694">
    <property type="entry name" value="Immunoregulatory_rcpt-like"/>
</dbReference>
<comment type="caution">
    <text evidence="7">The sequence shown here is derived from an EMBL/GenBank/DDBJ whole genome shotgun (WGS) entry which is preliminary data.</text>
</comment>
<evidence type="ECO:0000256" key="1">
    <source>
        <dbReference type="ARBA" id="ARBA00004167"/>
    </source>
</evidence>
<feature type="region of interest" description="Disordered" evidence="5">
    <location>
        <begin position="592"/>
        <end position="613"/>
    </location>
</feature>
<evidence type="ECO:0000256" key="3">
    <source>
        <dbReference type="ARBA" id="ARBA00022989"/>
    </source>
</evidence>
<accession>A0A9P3H0E8</accession>
<dbReference type="InterPro" id="IPR015915">
    <property type="entry name" value="Kelch-typ_b-propeller"/>
</dbReference>
<dbReference type="Proteomes" id="UP000827284">
    <property type="component" value="Unassembled WGS sequence"/>
</dbReference>
<evidence type="ECO:0000256" key="4">
    <source>
        <dbReference type="ARBA" id="ARBA00023136"/>
    </source>
</evidence>
<evidence type="ECO:0000256" key="2">
    <source>
        <dbReference type="ARBA" id="ARBA00022692"/>
    </source>
</evidence>
<reference evidence="7" key="1">
    <citation type="submission" date="2021-11" db="EMBL/GenBank/DDBJ databases">
        <authorList>
            <person name="Herlambang A."/>
            <person name="Guo Y."/>
            <person name="Takashima Y."/>
            <person name="Nishizawa T."/>
        </authorList>
    </citation>
    <scope>NUCLEOTIDE SEQUENCE</scope>
    <source>
        <strain evidence="7">E1425</strain>
    </source>
</reference>
<dbReference type="InterPro" id="IPR011043">
    <property type="entry name" value="Gal_Oxase/kelch_b-propeller"/>
</dbReference>
<proteinExistence type="predicted"/>